<dbReference type="EMBL" id="ML975266">
    <property type="protein sequence ID" value="KAF1837010.1"/>
    <property type="molecule type" value="Genomic_DNA"/>
</dbReference>
<keyword evidence="3" id="KW-0689">Ribosomal protein</keyword>
<proteinExistence type="inferred from homology"/>
<organism evidence="8 9">
    <name type="scientific">Decorospora gaudefroyi</name>
    <dbReference type="NCBI Taxonomy" id="184978"/>
    <lineage>
        <taxon>Eukaryota</taxon>
        <taxon>Fungi</taxon>
        <taxon>Dikarya</taxon>
        <taxon>Ascomycota</taxon>
        <taxon>Pezizomycotina</taxon>
        <taxon>Dothideomycetes</taxon>
        <taxon>Pleosporomycetidae</taxon>
        <taxon>Pleosporales</taxon>
        <taxon>Pleosporineae</taxon>
        <taxon>Pleosporaceae</taxon>
        <taxon>Decorospora</taxon>
    </lineage>
</organism>
<dbReference type="Pfam" id="PF10501">
    <property type="entry name" value="Ribosomal_L50"/>
    <property type="match status" value="1"/>
</dbReference>
<gene>
    <name evidence="8" type="ORF">BDW02DRAFT_566426</name>
</gene>
<comment type="similarity">
    <text evidence="2">Belongs to the mitochondrion-specific ribosomal protein mL50 family.</text>
</comment>
<keyword evidence="5" id="KW-0687">Ribonucleoprotein</keyword>
<keyword evidence="9" id="KW-1185">Reference proteome</keyword>
<evidence type="ECO:0000256" key="4">
    <source>
        <dbReference type="ARBA" id="ARBA00023128"/>
    </source>
</evidence>
<feature type="compositionally biased region" description="Low complexity" evidence="7">
    <location>
        <begin position="36"/>
        <end position="51"/>
    </location>
</feature>
<dbReference type="AlphaFoldDB" id="A0A6A5KLN1"/>
<sequence length="632" mass="71038">MRRIPRPSRAIDPSHALSASACQRARAFPLLHRSALSPSPSAAFSTTTPQSFLLSGKPDKKKHQQFVRRWQKRLLGDSEPVGAHVDPYDPTSPVRIAPEELGEYEEVLEEDEEGGMKQSLPSYTPAQNTDAAHRHERLDTMLPRVGGDEWLKQKVEQDMAKEFEKLTRRTYTPLTLEMADEIEELTGTPYTLKDENLMMAQMTHELTNRPYTDYNFGLHRKVSTPSALRRRFTQSVAEVYALHQAGLDLDISKFANRGIYPPPAWVYEIKLAKTKTGELTLDFPKKRSLEGFLEIMQTVPEWGAASAEAPAEEDDLFVEEAGDLLDPVLPQEQLPTMDPDTPDYKRAAVVKMDPDKKPFDFMSNRPVPRTKPVEAPVVEEVVVQNPNPPQDTPAINPEPVNETAPAAVSESRISILQHRAQRLAKDFAALRKAVHQSPSSTSIEETRWRQIPITDTTLKFALFKRLYQLTGHHISDPHLNASNTLADLYNHLCTASKSAPTTLFATLHTKAQKQARQRSTPVTTPDHRLAKRKPDLADLMHMGHVQLRRIPPTDAERRSKTGLDKVVAYALWERGLGDGIPVRMSLPRKKKMKSRMVEGEGEGRDATKAVFLRPLGGGVAGFLERRTRERVG</sequence>
<evidence type="ECO:0000256" key="1">
    <source>
        <dbReference type="ARBA" id="ARBA00004173"/>
    </source>
</evidence>
<name>A0A6A5KLN1_9PLEO</name>
<accession>A0A6A5KLN1</accession>
<dbReference type="InterPro" id="IPR018305">
    <property type="entry name" value="Ribosomal_m50"/>
</dbReference>
<keyword evidence="4" id="KW-0496">Mitochondrion</keyword>
<evidence type="ECO:0000256" key="3">
    <source>
        <dbReference type="ARBA" id="ARBA00022980"/>
    </source>
</evidence>
<evidence type="ECO:0000313" key="9">
    <source>
        <dbReference type="Proteomes" id="UP000800040"/>
    </source>
</evidence>
<evidence type="ECO:0000256" key="6">
    <source>
        <dbReference type="ARBA" id="ARBA00035183"/>
    </source>
</evidence>
<comment type="subcellular location">
    <subcellularLocation>
        <location evidence="1">Mitochondrion</location>
    </subcellularLocation>
</comment>
<dbReference type="GO" id="GO:0005840">
    <property type="term" value="C:ribosome"/>
    <property type="evidence" value="ECO:0007669"/>
    <property type="project" value="UniProtKB-KW"/>
</dbReference>
<evidence type="ECO:0000313" key="8">
    <source>
        <dbReference type="EMBL" id="KAF1837010.1"/>
    </source>
</evidence>
<dbReference type="OrthoDB" id="6220758at2759"/>
<dbReference type="Proteomes" id="UP000800040">
    <property type="component" value="Unassembled WGS sequence"/>
</dbReference>
<protein>
    <recommendedName>
        <fullName evidence="6">Large ribosomal subunit protein mL50</fullName>
    </recommendedName>
</protein>
<feature type="region of interest" description="Disordered" evidence="7">
    <location>
        <begin position="36"/>
        <end position="60"/>
    </location>
</feature>
<evidence type="ECO:0000256" key="7">
    <source>
        <dbReference type="SAM" id="MobiDB-lite"/>
    </source>
</evidence>
<reference evidence="8" key="1">
    <citation type="submission" date="2020-01" db="EMBL/GenBank/DDBJ databases">
        <authorList>
            <consortium name="DOE Joint Genome Institute"/>
            <person name="Haridas S."/>
            <person name="Albert R."/>
            <person name="Binder M."/>
            <person name="Bloem J."/>
            <person name="Labutti K."/>
            <person name="Salamov A."/>
            <person name="Andreopoulos B."/>
            <person name="Baker S.E."/>
            <person name="Barry K."/>
            <person name="Bills G."/>
            <person name="Bluhm B.H."/>
            <person name="Cannon C."/>
            <person name="Castanera R."/>
            <person name="Culley D.E."/>
            <person name="Daum C."/>
            <person name="Ezra D."/>
            <person name="Gonzalez J.B."/>
            <person name="Henrissat B."/>
            <person name="Kuo A."/>
            <person name="Liang C."/>
            <person name="Lipzen A."/>
            <person name="Lutzoni F."/>
            <person name="Magnuson J."/>
            <person name="Mondo S."/>
            <person name="Nolan M."/>
            <person name="Ohm R."/>
            <person name="Pangilinan J."/>
            <person name="Park H.-J."/>
            <person name="Ramirez L."/>
            <person name="Alfaro M."/>
            <person name="Sun H."/>
            <person name="Tritt A."/>
            <person name="Yoshinaga Y."/>
            <person name="Zwiers L.-H."/>
            <person name="Turgeon B.G."/>
            <person name="Goodwin S.B."/>
            <person name="Spatafora J.W."/>
            <person name="Crous P.W."/>
            <person name="Grigoriev I.V."/>
        </authorList>
    </citation>
    <scope>NUCLEOTIDE SEQUENCE</scope>
    <source>
        <strain evidence="8">P77</strain>
    </source>
</reference>
<evidence type="ECO:0000256" key="5">
    <source>
        <dbReference type="ARBA" id="ARBA00023274"/>
    </source>
</evidence>
<dbReference type="GO" id="GO:1990904">
    <property type="term" value="C:ribonucleoprotein complex"/>
    <property type="evidence" value="ECO:0007669"/>
    <property type="project" value="UniProtKB-KW"/>
</dbReference>
<evidence type="ECO:0000256" key="2">
    <source>
        <dbReference type="ARBA" id="ARBA00008860"/>
    </source>
</evidence>
<dbReference type="GO" id="GO:0005739">
    <property type="term" value="C:mitochondrion"/>
    <property type="evidence" value="ECO:0007669"/>
    <property type="project" value="UniProtKB-SubCell"/>
</dbReference>